<feature type="domain" description="FAD-dependent protein C-terminal" evidence="1">
    <location>
        <begin position="275"/>
        <end position="469"/>
    </location>
</feature>
<reference evidence="2 3" key="1">
    <citation type="submission" date="2016-11" db="EMBL/GenBank/DDBJ databases">
        <title>Description of two novel members of the family Erysipelotrichaceae: Ileibacterium lipovorans gen. nov., sp. nov. and Dubosiella newyorkensis, gen. nov., sp. nov.</title>
        <authorList>
            <person name="Cox L.M."/>
            <person name="Sohn J."/>
            <person name="Tyrrell K.L."/>
            <person name="Citron D.M."/>
            <person name="Lawson P.A."/>
            <person name="Patel N.B."/>
            <person name="Iizumi T."/>
            <person name="Perez-Perez G.I."/>
            <person name="Goldstein E.J."/>
            <person name="Blaser M.J."/>
        </authorList>
    </citation>
    <scope>NUCLEOTIDE SEQUENCE [LARGE SCALE GENOMIC DNA]</scope>
    <source>
        <strain evidence="2 3">NYU-BL-A4</strain>
    </source>
</reference>
<gene>
    <name evidence="2" type="ORF">BO225_02955</name>
</gene>
<dbReference type="OrthoDB" id="9762921at2"/>
<comment type="caution">
    <text evidence="2">The sequence shown here is derived from an EMBL/GenBank/DDBJ whole genome shotgun (WGS) entry which is preliminary data.</text>
</comment>
<protein>
    <recommendedName>
        <fullName evidence="1">FAD-dependent protein C-terminal domain-containing protein</fullName>
    </recommendedName>
</protein>
<dbReference type="PIRSF" id="PIRSF038984">
    <property type="entry name" value="FAD_binding_protein"/>
    <property type="match status" value="1"/>
</dbReference>
<organism evidence="2 3">
    <name type="scientific">Dubosiella newyorkensis</name>
    <dbReference type="NCBI Taxonomy" id="1862672"/>
    <lineage>
        <taxon>Bacteria</taxon>
        <taxon>Bacillati</taxon>
        <taxon>Bacillota</taxon>
        <taxon>Erysipelotrichia</taxon>
        <taxon>Erysipelotrichales</taxon>
        <taxon>Erysipelotrichaceae</taxon>
        <taxon>Dubosiella</taxon>
    </lineage>
</organism>
<dbReference type="RefSeq" id="WP_076340798.1">
    <property type="nucleotide sequence ID" value="NZ_CAJTMI010000010.1"/>
</dbReference>
<name>A0A1U7NPG4_9FIRM</name>
<dbReference type="Gene3D" id="3.50.50.60">
    <property type="entry name" value="FAD/NAD(P)-binding domain"/>
    <property type="match status" value="2"/>
</dbReference>
<dbReference type="Gene3D" id="3.30.70.2700">
    <property type="match status" value="1"/>
</dbReference>
<evidence type="ECO:0000313" key="2">
    <source>
        <dbReference type="EMBL" id="OLU47517.1"/>
    </source>
</evidence>
<dbReference type="Pfam" id="PF21688">
    <property type="entry name" value="FAD-depend_C"/>
    <property type="match status" value="1"/>
</dbReference>
<dbReference type="InterPro" id="IPR028348">
    <property type="entry name" value="FAD-binding_protein"/>
</dbReference>
<dbReference type="PANTHER" id="PTHR42842">
    <property type="entry name" value="FAD/NAD(P)-BINDING OXIDOREDUCTASE"/>
    <property type="match status" value="1"/>
</dbReference>
<dbReference type="EMBL" id="MPKA01000047">
    <property type="protein sequence ID" value="OLU47517.1"/>
    <property type="molecule type" value="Genomic_DNA"/>
</dbReference>
<dbReference type="InterPro" id="IPR049516">
    <property type="entry name" value="FAD-depend_C"/>
</dbReference>
<dbReference type="AlphaFoldDB" id="A0A1U7NPG4"/>
<evidence type="ECO:0000259" key="1">
    <source>
        <dbReference type="Pfam" id="PF21688"/>
    </source>
</evidence>
<evidence type="ECO:0000313" key="3">
    <source>
        <dbReference type="Proteomes" id="UP000186705"/>
    </source>
</evidence>
<accession>A0A1U7NPG4</accession>
<keyword evidence="3" id="KW-1185">Reference proteome</keyword>
<dbReference type="STRING" id="1862672.BO225_02955"/>
<dbReference type="PANTHER" id="PTHR42842:SF3">
    <property type="entry name" value="FAD_NAD(P)-BINDING OXIDOREDUCTASE FAMILY PROTEIN"/>
    <property type="match status" value="1"/>
</dbReference>
<dbReference type="InterPro" id="IPR036188">
    <property type="entry name" value="FAD/NAD-bd_sf"/>
</dbReference>
<dbReference type="Proteomes" id="UP000186705">
    <property type="component" value="Unassembled WGS sequence"/>
</dbReference>
<sequence length="525" mass="58440">MIRVHQVICDADDRSKIREQLLKKLKMPSADLIDFHIHRRSVDARKHEVRFSFTIDAKVHHEKKYLKQKDVIKKPDEKDHFVPKGEHPLNSRPVVVGFGPAGMFAALALCQHGYRPIIIERGASIRQRQKDVDAFWKGGPLDPESNVQFGEGGAGAFSDGKLTCRSKDPLLRKVLEELVQYGADPDILVDAYPHIGTDAFVEIIENMRQAMIKMGATFHFHAKLEDMIVQDDRLKALIVNGEEVACQACILAIGHSASDTIHALYERGLHLENKPFPIGVRIEHTQEFINQAMLGDFKDDPRLIPARYTLTTMTSNKKGVYTFCMCPGGYVIPSEAQEGQLVINGMSYASRSGENANSALLVQINEDDYGTELFAGEKYIEDLERKAYRMTSGYKAPVQLAKDYLQGKVSQELEGVKPTYCLGYEFVDLNTLFSKAVNQSLHEALFDFEKKVPGFVTSGAILSAIESRSNPSLRLVRAKENRMSSIYGLYPCGEGSGYAGGIVSSAIDGIKSAYALMDHFGKENA</sequence>
<proteinExistence type="predicted"/>
<dbReference type="SUPFAM" id="SSF51905">
    <property type="entry name" value="FAD/NAD(P)-binding domain"/>
    <property type="match status" value="1"/>
</dbReference>
<dbReference type="GeneID" id="78274907"/>